<feature type="transmembrane region" description="Helical" evidence="6">
    <location>
        <begin position="92"/>
        <end position="111"/>
    </location>
</feature>
<accession>A0A0N1H8A0</accession>
<keyword evidence="9" id="KW-1185">Reference proteome</keyword>
<dbReference type="Pfam" id="PF07690">
    <property type="entry name" value="MFS_1"/>
    <property type="match status" value="1"/>
</dbReference>
<dbReference type="OrthoDB" id="10262656at2759"/>
<dbReference type="GO" id="GO:0016020">
    <property type="term" value="C:membrane"/>
    <property type="evidence" value="ECO:0007669"/>
    <property type="project" value="UniProtKB-SubCell"/>
</dbReference>
<comment type="caution">
    <text evidence="8">The sequence shown here is derived from an EMBL/GenBank/DDBJ whole genome shotgun (WGS) entry which is preliminary data.</text>
</comment>
<feature type="transmembrane region" description="Helical" evidence="6">
    <location>
        <begin position="369"/>
        <end position="388"/>
    </location>
</feature>
<dbReference type="InterPro" id="IPR020846">
    <property type="entry name" value="MFS_dom"/>
</dbReference>
<feature type="transmembrane region" description="Helical" evidence="6">
    <location>
        <begin position="439"/>
        <end position="458"/>
    </location>
</feature>
<gene>
    <name evidence="8" type="ORF">AB675_1820</name>
</gene>
<reference evidence="8 9" key="1">
    <citation type="submission" date="2015-06" db="EMBL/GenBank/DDBJ databases">
        <title>Draft genome of the ant-associated black yeast Phialophora attae CBS 131958.</title>
        <authorList>
            <person name="Moreno L.F."/>
            <person name="Stielow B.J."/>
            <person name="de Hoog S."/>
            <person name="Vicente V.A."/>
            <person name="Weiss V.A."/>
            <person name="de Vries M."/>
            <person name="Cruz L.M."/>
            <person name="Souza E.M."/>
        </authorList>
    </citation>
    <scope>NUCLEOTIDE SEQUENCE [LARGE SCALE GENOMIC DNA]</scope>
    <source>
        <strain evidence="8 9">CBS 131958</strain>
    </source>
</reference>
<name>A0A0N1H8A0_9EURO</name>
<keyword evidence="5 6" id="KW-0472">Membrane</keyword>
<evidence type="ECO:0000256" key="1">
    <source>
        <dbReference type="ARBA" id="ARBA00004141"/>
    </source>
</evidence>
<dbReference type="PROSITE" id="PS50850">
    <property type="entry name" value="MFS"/>
    <property type="match status" value="1"/>
</dbReference>
<dbReference type="PANTHER" id="PTHR23504">
    <property type="entry name" value="MAJOR FACILITATOR SUPERFAMILY DOMAIN-CONTAINING PROTEIN 10"/>
    <property type="match status" value="1"/>
</dbReference>
<feature type="transmembrane region" description="Helical" evidence="6">
    <location>
        <begin position="400"/>
        <end position="419"/>
    </location>
</feature>
<protein>
    <submittedName>
        <fullName evidence="8">Putative membrane protein</fullName>
    </submittedName>
</protein>
<feature type="transmembrane region" description="Helical" evidence="6">
    <location>
        <begin position="23"/>
        <end position="46"/>
    </location>
</feature>
<feature type="transmembrane region" description="Helical" evidence="6">
    <location>
        <begin position="150"/>
        <end position="174"/>
    </location>
</feature>
<feature type="transmembrane region" description="Helical" evidence="6">
    <location>
        <begin position="324"/>
        <end position="349"/>
    </location>
</feature>
<keyword evidence="3 6" id="KW-0812">Transmembrane</keyword>
<dbReference type="VEuPathDB" id="FungiDB:AB675_1820"/>
<evidence type="ECO:0000256" key="5">
    <source>
        <dbReference type="ARBA" id="ARBA00023136"/>
    </source>
</evidence>
<feature type="transmembrane region" description="Helical" evidence="6">
    <location>
        <begin position="58"/>
        <end position="80"/>
    </location>
</feature>
<comment type="subcellular location">
    <subcellularLocation>
        <location evidence="1">Membrane</location>
        <topology evidence="1">Multi-pass membrane protein</topology>
    </subcellularLocation>
</comment>
<dbReference type="CDD" id="cd17330">
    <property type="entry name" value="MFS_SLC46_TetA_like"/>
    <property type="match status" value="1"/>
</dbReference>
<organism evidence="8 9">
    <name type="scientific">Cyphellophora attinorum</name>
    <dbReference type="NCBI Taxonomy" id="1664694"/>
    <lineage>
        <taxon>Eukaryota</taxon>
        <taxon>Fungi</taxon>
        <taxon>Dikarya</taxon>
        <taxon>Ascomycota</taxon>
        <taxon>Pezizomycotina</taxon>
        <taxon>Eurotiomycetes</taxon>
        <taxon>Chaetothyriomycetidae</taxon>
        <taxon>Chaetothyriales</taxon>
        <taxon>Cyphellophoraceae</taxon>
        <taxon>Cyphellophora</taxon>
    </lineage>
</organism>
<keyword evidence="2" id="KW-0813">Transport</keyword>
<dbReference type="PANTHER" id="PTHR23504:SF2">
    <property type="entry name" value="TRANSPORTER, PUTATIVE (AFU_ORTHOLOGUE AFUA_8G04150)-RELATED"/>
    <property type="match status" value="1"/>
</dbReference>
<dbReference type="GO" id="GO:0022857">
    <property type="term" value="F:transmembrane transporter activity"/>
    <property type="evidence" value="ECO:0007669"/>
    <property type="project" value="InterPro"/>
</dbReference>
<dbReference type="Gene3D" id="1.20.1250.20">
    <property type="entry name" value="MFS general substrate transporter like domains"/>
    <property type="match status" value="1"/>
</dbReference>
<dbReference type="EMBL" id="LFJN01000006">
    <property type="protein sequence ID" value="KPI43042.1"/>
    <property type="molecule type" value="Genomic_DNA"/>
</dbReference>
<keyword evidence="4 6" id="KW-1133">Transmembrane helix</keyword>
<evidence type="ECO:0000256" key="6">
    <source>
        <dbReference type="SAM" id="Phobius"/>
    </source>
</evidence>
<sequence>MDDATESQASTAVEKEKFPWQQLGVLALCRLSEPIAFTSILAYNYVFVKDLRHTEANAAFYAGLLVSAFALAEASTAMLWGTISDKYGRKPIVLSGLAGVALSSLIFGVATDYWVALAARVLGGLLNGNVSVMQTMVAEMVKDPKHEPRAYSMIPFMWYFGSIVGSSMGGLLAIPATTWSGLKGSVFDAYPYLLPNLVAAVYIVFSITIGMIYLKETNEDVIARKHKDKVVSDERTPLMGEVTRPSIEIAREDEQKTVTRRVSMASIQPLTAGTTVDIRRLSNMTTTSSIRPSLAPQLVPENALEDSTIIEAPATENRWNRSMILFIAQLALMSYHSMAFGSLMPVYLLDEPSKGISDTALDLHGGLGYTVRDVGGFMSINGFVAMFVQGVIFGPLVERLGVWQTFVLLTVLAPLSYVFPPFLTMIPHAKAPIGIYANLSIQNFFTIVLYPCVLIMLKDATPSMTMLGQVNGLAMAACSAARTVAPPFVGWIYGLAGSAAGWWSIGIAALFAAGLILVMKRPLQARD</sequence>
<evidence type="ECO:0000256" key="3">
    <source>
        <dbReference type="ARBA" id="ARBA00022692"/>
    </source>
</evidence>
<feature type="transmembrane region" description="Helical" evidence="6">
    <location>
        <begin position="194"/>
        <end position="214"/>
    </location>
</feature>
<evidence type="ECO:0000313" key="9">
    <source>
        <dbReference type="Proteomes" id="UP000038010"/>
    </source>
</evidence>
<dbReference type="InterPro" id="IPR036259">
    <property type="entry name" value="MFS_trans_sf"/>
</dbReference>
<evidence type="ECO:0000256" key="4">
    <source>
        <dbReference type="ARBA" id="ARBA00022989"/>
    </source>
</evidence>
<dbReference type="Proteomes" id="UP000038010">
    <property type="component" value="Unassembled WGS sequence"/>
</dbReference>
<dbReference type="SUPFAM" id="SSF103473">
    <property type="entry name" value="MFS general substrate transporter"/>
    <property type="match status" value="1"/>
</dbReference>
<feature type="transmembrane region" description="Helical" evidence="6">
    <location>
        <begin position="500"/>
        <end position="519"/>
    </location>
</feature>
<dbReference type="RefSeq" id="XP_018003005.1">
    <property type="nucleotide sequence ID" value="XM_018141740.1"/>
</dbReference>
<dbReference type="InterPro" id="IPR011701">
    <property type="entry name" value="MFS"/>
</dbReference>
<feature type="domain" description="Major facilitator superfamily (MFS) profile" evidence="7">
    <location>
        <begin position="22"/>
        <end position="524"/>
    </location>
</feature>
<dbReference type="GeneID" id="28733620"/>
<proteinExistence type="predicted"/>
<evidence type="ECO:0000313" key="8">
    <source>
        <dbReference type="EMBL" id="KPI43042.1"/>
    </source>
</evidence>
<evidence type="ECO:0000256" key="2">
    <source>
        <dbReference type="ARBA" id="ARBA00022448"/>
    </source>
</evidence>
<dbReference type="AlphaFoldDB" id="A0A0N1H8A0"/>
<evidence type="ECO:0000259" key="7">
    <source>
        <dbReference type="PROSITE" id="PS50850"/>
    </source>
</evidence>
<feature type="transmembrane region" description="Helical" evidence="6">
    <location>
        <begin position="470"/>
        <end position="494"/>
    </location>
</feature>